<dbReference type="AlphaFoldDB" id="A0A931II83"/>
<sequence>MQNDSTVFRVRFIPLIDKPSGEDESEFTSRLKSVGAMVIYGEYPDAVTIGATTQAADHIAELPFVRTVDVVIED</sequence>
<dbReference type="RefSeq" id="WP_196153148.1">
    <property type="nucleotide sequence ID" value="NZ_JADMLG010000018.1"/>
</dbReference>
<keyword evidence="2" id="KW-1185">Reference proteome</keyword>
<evidence type="ECO:0000313" key="1">
    <source>
        <dbReference type="EMBL" id="MBH0780840.1"/>
    </source>
</evidence>
<comment type="caution">
    <text evidence="1">The sequence shown here is derived from an EMBL/GenBank/DDBJ whole genome shotgun (WGS) entry which is preliminary data.</text>
</comment>
<dbReference type="Proteomes" id="UP000655751">
    <property type="component" value="Unassembled WGS sequence"/>
</dbReference>
<organism evidence="1 2">
    <name type="scientific">Nocardia bovistercoris</name>
    <dbReference type="NCBI Taxonomy" id="2785916"/>
    <lineage>
        <taxon>Bacteria</taxon>
        <taxon>Bacillati</taxon>
        <taxon>Actinomycetota</taxon>
        <taxon>Actinomycetes</taxon>
        <taxon>Mycobacteriales</taxon>
        <taxon>Nocardiaceae</taxon>
        <taxon>Nocardia</taxon>
    </lineage>
</organism>
<evidence type="ECO:0008006" key="3">
    <source>
        <dbReference type="Google" id="ProtNLM"/>
    </source>
</evidence>
<evidence type="ECO:0000313" key="2">
    <source>
        <dbReference type="Proteomes" id="UP000655751"/>
    </source>
</evidence>
<proteinExistence type="predicted"/>
<accession>A0A931II83</accession>
<reference evidence="1" key="1">
    <citation type="submission" date="2020-11" db="EMBL/GenBank/DDBJ databases">
        <title>Nocardia NEAU-351.nov., a novel actinomycete isolated from the cow dung.</title>
        <authorList>
            <person name="Zhang X."/>
        </authorList>
    </citation>
    <scope>NUCLEOTIDE SEQUENCE</scope>
    <source>
        <strain evidence="1">NEAU-351</strain>
    </source>
</reference>
<gene>
    <name evidence="1" type="ORF">IT779_31675</name>
</gene>
<dbReference type="EMBL" id="JADMLG010000018">
    <property type="protein sequence ID" value="MBH0780840.1"/>
    <property type="molecule type" value="Genomic_DNA"/>
</dbReference>
<name>A0A931II83_9NOCA</name>
<protein>
    <recommendedName>
        <fullName evidence="3">Inhibitor I9 domain-containing protein</fullName>
    </recommendedName>
</protein>